<evidence type="ECO:0000313" key="3">
    <source>
        <dbReference type="Proteomes" id="UP000238982"/>
    </source>
</evidence>
<evidence type="ECO:0008006" key="4">
    <source>
        <dbReference type="Google" id="ProtNLM"/>
    </source>
</evidence>
<reference evidence="2 3" key="1">
    <citation type="submission" date="2018-03" db="EMBL/GenBank/DDBJ databases">
        <authorList>
            <person name="Keele B.F."/>
        </authorList>
    </citation>
    <scope>NUCLEOTIDE SEQUENCE [LARGE SCALE GENOMIC DNA]</scope>
    <source>
        <strain evidence="2 3">AU19729</strain>
    </source>
</reference>
<evidence type="ECO:0000313" key="2">
    <source>
        <dbReference type="EMBL" id="PRF62691.1"/>
    </source>
</evidence>
<organism evidence="2 3">
    <name type="scientific">Burkholderia multivorans</name>
    <dbReference type="NCBI Taxonomy" id="87883"/>
    <lineage>
        <taxon>Bacteria</taxon>
        <taxon>Pseudomonadati</taxon>
        <taxon>Pseudomonadota</taxon>
        <taxon>Betaproteobacteria</taxon>
        <taxon>Burkholderiales</taxon>
        <taxon>Burkholderiaceae</taxon>
        <taxon>Burkholderia</taxon>
        <taxon>Burkholderia cepacia complex</taxon>
    </lineage>
</organism>
<feature type="chain" id="PRO_5041163803" description="ABC transporter substrate-binding protein" evidence="1">
    <location>
        <begin position="25"/>
        <end position="302"/>
    </location>
</feature>
<comment type="caution">
    <text evidence="2">The sequence shown here is derived from an EMBL/GenBank/DDBJ whole genome shotgun (WGS) entry which is preliminary data.</text>
</comment>
<sequence length="302" mass="32426">MPRTDTFIATIAVAASSAIGSAMACASPVEFDTASAHVIVARPIDSWSGDSSAQKHSLESLRERKVSYDVILDGTRYRGSPLILQGISDNPITRGVEATLAEERITLVRNAPYLFHVLDVATFAADAYPTFARAQAEYYRRFVERAGDPRTLATRYNIKGMIGNALSIGALFLPTGSLGVANGAQVMMNSGLAEDIGKLPRGSRAALVPVRLPDLDPAAYRQIDVRRVEFKPDTPGEIVIAYKGEKTPEAEAEALVRAIAIVAGAQTTADAVESARRADFQERVSIWDACVNEGKCQNGGQQ</sequence>
<feature type="signal peptide" evidence="1">
    <location>
        <begin position="1"/>
        <end position="24"/>
    </location>
</feature>
<dbReference type="OrthoDB" id="8988282at2"/>
<keyword evidence="1" id="KW-0732">Signal</keyword>
<dbReference type="EMBL" id="PVGH01000042">
    <property type="protein sequence ID" value="PRF62691.1"/>
    <property type="molecule type" value="Genomic_DNA"/>
</dbReference>
<evidence type="ECO:0000256" key="1">
    <source>
        <dbReference type="SAM" id="SignalP"/>
    </source>
</evidence>
<name>A0A2S9M5U3_9BURK</name>
<dbReference type="Proteomes" id="UP000238982">
    <property type="component" value="Unassembled WGS sequence"/>
</dbReference>
<dbReference type="PROSITE" id="PS51257">
    <property type="entry name" value="PROKAR_LIPOPROTEIN"/>
    <property type="match status" value="1"/>
</dbReference>
<dbReference type="RefSeq" id="WP_044056190.1">
    <property type="nucleotide sequence ID" value="NZ_CAJHCK010000039.1"/>
</dbReference>
<dbReference type="AlphaFoldDB" id="A0A2S9M5U3"/>
<protein>
    <recommendedName>
        <fullName evidence="4">ABC transporter substrate-binding protein</fullName>
    </recommendedName>
</protein>
<accession>A0A2S9M5U3</accession>
<gene>
    <name evidence="2" type="ORF">C6Q15_09725</name>
</gene>
<proteinExistence type="predicted"/>